<evidence type="ECO:0000313" key="7">
    <source>
        <dbReference type="Proteomes" id="UP001165667"/>
    </source>
</evidence>
<dbReference type="SUPFAM" id="SSF51215">
    <property type="entry name" value="Regulatory protein AraC"/>
    <property type="match status" value="1"/>
</dbReference>
<dbReference type="PANTHER" id="PTHR46796">
    <property type="entry name" value="HTH-TYPE TRANSCRIPTIONAL ACTIVATOR RHAS-RELATED"/>
    <property type="match status" value="1"/>
</dbReference>
<dbReference type="Proteomes" id="UP001165667">
    <property type="component" value="Unassembled WGS sequence"/>
</dbReference>
<organism evidence="6 7">
    <name type="scientific">Lichenifustis flavocetrariae</name>
    <dbReference type="NCBI Taxonomy" id="2949735"/>
    <lineage>
        <taxon>Bacteria</taxon>
        <taxon>Pseudomonadati</taxon>
        <taxon>Pseudomonadota</taxon>
        <taxon>Alphaproteobacteria</taxon>
        <taxon>Hyphomicrobiales</taxon>
        <taxon>Lichenihabitantaceae</taxon>
        <taxon>Lichenifustis</taxon>
    </lineage>
</organism>
<evidence type="ECO:0000259" key="5">
    <source>
        <dbReference type="PROSITE" id="PS01124"/>
    </source>
</evidence>
<dbReference type="Pfam" id="PF12833">
    <property type="entry name" value="HTH_18"/>
    <property type="match status" value="1"/>
</dbReference>
<dbReference type="RefSeq" id="WP_282584642.1">
    <property type="nucleotide sequence ID" value="NZ_JAMOIM010000005.1"/>
</dbReference>
<keyword evidence="7" id="KW-1185">Reference proteome</keyword>
<dbReference type="GO" id="GO:0043565">
    <property type="term" value="F:sequence-specific DNA binding"/>
    <property type="evidence" value="ECO:0007669"/>
    <property type="project" value="InterPro"/>
</dbReference>
<evidence type="ECO:0000313" key="6">
    <source>
        <dbReference type="EMBL" id="MCW6508274.1"/>
    </source>
</evidence>
<protein>
    <submittedName>
        <fullName evidence="6">AraC family transcriptional regulator</fullName>
    </submittedName>
</protein>
<dbReference type="Gene3D" id="1.10.10.60">
    <property type="entry name" value="Homeodomain-like"/>
    <property type="match status" value="2"/>
</dbReference>
<accession>A0AA41YU95</accession>
<dbReference type="EMBL" id="JAMOIM010000005">
    <property type="protein sequence ID" value="MCW6508274.1"/>
    <property type="molecule type" value="Genomic_DNA"/>
</dbReference>
<dbReference type="InterPro" id="IPR037923">
    <property type="entry name" value="HTH-like"/>
</dbReference>
<dbReference type="PRINTS" id="PR00032">
    <property type="entry name" value="HTHARAC"/>
</dbReference>
<evidence type="ECO:0000256" key="4">
    <source>
        <dbReference type="ARBA" id="ARBA00023163"/>
    </source>
</evidence>
<dbReference type="AlphaFoldDB" id="A0AA41YU95"/>
<proteinExistence type="predicted"/>
<dbReference type="SUPFAM" id="SSF46689">
    <property type="entry name" value="Homeodomain-like"/>
    <property type="match status" value="2"/>
</dbReference>
<reference evidence="6" key="1">
    <citation type="submission" date="2022-05" db="EMBL/GenBank/DDBJ databases">
        <authorList>
            <person name="Pankratov T."/>
        </authorList>
    </citation>
    <scope>NUCLEOTIDE SEQUENCE</scope>
    <source>
        <strain evidence="6">BP6-180914</strain>
    </source>
</reference>
<feature type="domain" description="HTH araC/xylS-type" evidence="5">
    <location>
        <begin position="189"/>
        <end position="287"/>
    </location>
</feature>
<dbReference type="InterPro" id="IPR003313">
    <property type="entry name" value="AraC-bd"/>
</dbReference>
<name>A0AA41YU95_9HYPH</name>
<evidence type="ECO:0000256" key="2">
    <source>
        <dbReference type="ARBA" id="ARBA00023125"/>
    </source>
</evidence>
<dbReference type="PROSITE" id="PS01124">
    <property type="entry name" value="HTH_ARAC_FAMILY_2"/>
    <property type="match status" value="1"/>
</dbReference>
<evidence type="ECO:0000256" key="3">
    <source>
        <dbReference type="ARBA" id="ARBA00023159"/>
    </source>
</evidence>
<dbReference type="Pfam" id="PF02311">
    <property type="entry name" value="AraC_binding"/>
    <property type="match status" value="1"/>
</dbReference>
<gene>
    <name evidence="6" type="ORF">M8523_09595</name>
</gene>
<dbReference type="InterPro" id="IPR018060">
    <property type="entry name" value="HTH_AraC"/>
</dbReference>
<sequence length="303" mass="33809">MGNPELLLLKALAPVMSTVSVPRGRRRLHTMPTSCGYEIRHDEPYHWNGLRRGQTPFTVLQHTVAGAGNLLYGRRRYRLEAGDTMLVIVPHNHRYWLEAGGSWEYFWLSTTGQEAVAIQRDILAVAGPVFRLQERTIEHLAGCCRRLIESRAEAPGMISAMAYEALMALYDDVLFRSHEAEPGGDGRVAKIVRHIRAHLAQPLDIPGLAALAGLSRTQFTRVFTAQEGLPPAEFILRERMTQAARLLGRAETRIGEVAKACGFDDPNYFAKVFRRTFGISPTEFRTTGMYSSALRSGSGNAMR</sequence>
<dbReference type="InterPro" id="IPR020449">
    <property type="entry name" value="Tscrpt_reg_AraC-type_HTH"/>
</dbReference>
<keyword evidence="3" id="KW-0010">Activator</keyword>
<dbReference type="InterPro" id="IPR050204">
    <property type="entry name" value="AraC_XylS_family_regulators"/>
</dbReference>
<evidence type="ECO:0000256" key="1">
    <source>
        <dbReference type="ARBA" id="ARBA00023015"/>
    </source>
</evidence>
<dbReference type="SMART" id="SM00342">
    <property type="entry name" value="HTH_ARAC"/>
    <property type="match status" value="1"/>
</dbReference>
<keyword evidence="2" id="KW-0238">DNA-binding</keyword>
<keyword evidence="1" id="KW-0805">Transcription regulation</keyword>
<comment type="caution">
    <text evidence="6">The sequence shown here is derived from an EMBL/GenBank/DDBJ whole genome shotgun (WGS) entry which is preliminary data.</text>
</comment>
<dbReference type="InterPro" id="IPR009057">
    <property type="entry name" value="Homeodomain-like_sf"/>
</dbReference>
<dbReference type="PANTHER" id="PTHR46796:SF2">
    <property type="entry name" value="TRANSCRIPTIONAL REGULATORY PROTEIN"/>
    <property type="match status" value="1"/>
</dbReference>
<keyword evidence="4" id="KW-0804">Transcription</keyword>
<dbReference type="GO" id="GO:0003700">
    <property type="term" value="F:DNA-binding transcription factor activity"/>
    <property type="evidence" value="ECO:0007669"/>
    <property type="project" value="InterPro"/>
</dbReference>